<keyword evidence="1" id="KW-0472">Membrane</keyword>
<evidence type="ECO:0000256" key="1">
    <source>
        <dbReference type="SAM" id="Phobius"/>
    </source>
</evidence>
<dbReference type="AlphaFoldDB" id="A0A1H0LRG0"/>
<dbReference type="EMBL" id="FNIR01000007">
    <property type="protein sequence ID" value="SDO70704.1"/>
    <property type="molecule type" value="Genomic_DNA"/>
</dbReference>
<reference evidence="3" key="1">
    <citation type="submission" date="2016-10" db="EMBL/GenBank/DDBJ databases">
        <authorList>
            <person name="Varghese N."/>
            <person name="Submissions S."/>
        </authorList>
    </citation>
    <scope>NUCLEOTIDE SEQUENCE [LARGE SCALE GENOMIC DNA]</scope>
    <source>
        <strain evidence="3">DSM 45843</strain>
    </source>
</reference>
<evidence type="ECO:0000313" key="2">
    <source>
        <dbReference type="EMBL" id="SDO70704.1"/>
    </source>
</evidence>
<keyword evidence="1" id="KW-1133">Transmembrane helix</keyword>
<sequence length="113" mass="11973">MVRLARRRRLGRRLGVVAVPVVLVGWFVVTSADDGPPDAVSVLALLALAAAVAVGWWWLERGAGRSWAGLRARSGPSGPTAEQLADARAELALRTCSPPAPGDRVRVEGLVDR</sequence>
<name>A0A1H0LRG0_9ACTN</name>
<gene>
    <name evidence="2" type="ORF">SAMN05660199_02393</name>
</gene>
<dbReference type="Proteomes" id="UP000199088">
    <property type="component" value="Unassembled WGS sequence"/>
</dbReference>
<protein>
    <submittedName>
        <fullName evidence="2">Uncharacterized protein</fullName>
    </submittedName>
</protein>
<feature type="transmembrane region" description="Helical" evidence="1">
    <location>
        <begin position="12"/>
        <end position="29"/>
    </location>
</feature>
<proteinExistence type="predicted"/>
<keyword evidence="3" id="KW-1185">Reference proteome</keyword>
<evidence type="ECO:0000313" key="3">
    <source>
        <dbReference type="Proteomes" id="UP000199088"/>
    </source>
</evidence>
<organism evidence="2 3">
    <name type="scientific">Klenkia soli</name>
    <dbReference type="NCBI Taxonomy" id="1052260"/>
    <lineage>
        <taxon>Bacteria</taxon>
        <taxon>Bacillati</taxon>
        <taxon>Actinomycetota</taxon>
        <taxon>Actinomycetes</taxon>
        <taxon>Geodermatophilales</taxon>
        <taxon>Geodermatophilaceae</taxon>
        <taxon>Klenkia</taxon>
    </lineage>
</organism>
<keyword evidence="1" id="KW-0812">Transmembrane</keyword>
<accession>A0A1H0LRG0</accession>
<feature type="transmembrane region" description="Helical" evidence="1">
    <location>
        <begin position="41"/>
        <end position="59"/>
    </location>
</feature>
<dbReference type="STRING" id="1052260.SAMN05660199_02393"/>